<dbReference type="EC" id="2.8.1.-" evidence="4"/>
<dbReference type="InterPro" id="IPR001763">
    <property type="entry name" value="Rhodanese-like_dom"/>
</dbReference>
<dbReference type="PROSITE" id="PS50206">
    <property type="entry name" value="RHODANESE_3"/>
    <property type="match status" value="2"/>
</dbReference>
<evidence type="ECO:0000259" key="3">
    <source>
        <dbReference type="PROSITE" id="PS50206"/>
    </source>
</evidence>
<gene>
    <name evidence="4" type="ORF">ACJDUG_13385</name>
</gene>
<name>A0ABW8T799_9CLOT</name>
<accession>A0ABW8T799</accession>
<dbReference type="CDD" id="cd01449">
    <property type="entry name" value="TST_Repeat_2"/>
    <property type="match status" value="1"/>
</dbReference>
<sequence length="278" mass="31823">MSNLVTPKWLYEHLKNNDLVIADCRADLFDKDYGRRVYDEGHIEGAQFIEVKKDLAGEVKEYGGRSPMPSLKVFKEKLEDIGIDKSKIVVAYDEAQLAGAERFWWMLKYIGHDKVYVLNGGIRAWQRDAYPLTTKVKKNEIGKIELRLDKSLIADISEVRNNMSKEGFIIVDSRAKERYKGDIEPIDKKAGHIPGAVNYYWKDVLKENGEFRSKEDLEVHFRMLKGYKNITLQCGSGIDACGNFIAMSEINMKPKLYVGSWSDWVSYDNNPVAVGEKP</sequence>
<evidence type="ECO:0000313" key="5">
    <source>
        <dbReference type="Proteomes" id="UP001623591"/>
    </source>
</evidence>
<organism evidence="4 5">
    <name type="scientific">Candidatus Clostridium stratigraminis</name>
    <dbReference type="NCBI Taxonomy" id="3381661"/>
    <lineage>
        <taxon>Bacteria</taxon>
        <taxon>Bacillati</taxon>
        <taxon>Bacillota</taxon>
        <taxon>Clostridia</taxon>
        <taxon>Eubacteriales</taxon>
        <taxon>Clostridiaceae</taxon>
        <taxon>Clostridium</taxon>
    </lineage>
</organism>
<dbReference type="PANTHER" id="PTHR11364:SF27">
    <property type="entry name" value="SULFURTRANSFERASE"/>
    <property type="match status" value="1"/>
</dbReference>
<keyword evidence="1 4" id="KW-0808">Transferase</keyword>
<proteinExistence type="predicted"/>
<dbReference type="GO" id="GO:0016740">
    <property type="term" value="F:transferase activity"/>
    <property type="evidence" value="ECO:0007669"/>
    <property type="project" value="UniProtKB-KW"/>
</dbReference>
<dbReference type="CDD" id="cd01448">
    <property type="entry name" value="TST_Repeat_1"/>
    <property type="match status" value="1"/>
</dbReference>
<dbReference type="PANTHER" id="PTHR11364">
    <property type="entry name" value="THIOSULFATE SULFERTANSFERASE"/>
    <property type="match status" value="1"/>
</dbReference>
<keyword evidence="2" id="KW-0677">Repeat</keyword>
<dbReference type="EMBL" id="JBJHZZ010000011">
    <property type="protein sequence ID" value="MFL0247961.1"/>
    <property type="molecule type" value="Genomic_DNA"/>
</dbReference>
<reference evidence="4 5" key="1">
    <citation type="submission" date="2024-11" db="EMBL/GenBank/DDBJ databases">
        <authorList>
            <person name="Heng Y.C."/>
            <person name="Lim A.C.H."/>
            <person name="Lee J.K.Y."/>
            <person name="Kittelmann S."/>
        </authorList>
    </citation>
    <scope>NUCLEOTIDE SEQUENCE [LARGE SCALE GENOMIC DNA]</scope>
    <source>
        <strain evidence="4 5">WILCCON 0185</strain>
    </source>
</reference>
<evidence type="ECO:0000256" key="2">
    <source>
        <dbReference type="ARBA" id="ARBA00022737"/>
    </source>
</evidence>
<protein>
    <submittedName>
        <fullName evidence="4">Sulfurtransferase</fullName>
        <ecNumber evidence="4">2.8.1.-</ecNumber>
    </submittedName>
</protein>
<dbReference type="Proteomes" id="UP001623591">
    <property type="component" value="Unassembled WGS sequence"/>
</dbReference>
<feature type="domain" description="Rhodanese" evidence="3">
    <location>
        <begin position="164"/>
        <end position="273"/>
    </location>
</feature>
<dbReference type="InterPro" id="IPR036873">
    <property type="entry name" value="Rhodanese-like_dom_sf"/>
</dbReference>
<feature type="domain" description="Rhodanese" evidence="3">
    <location>
        <begin position="15"/>
        <end position="134"/>
    </location>
</feature>
<evidence type="ECO:0000313" key="4">
    <source>
        <dbReference type="EMBL" id="MFL0247961.1"/>
    </source>
</evidence>
<comment type="caution">
    <text evidence="4">The sequence shown here is derived from an EMBL/GenBank/DDBJ whole genome shotgun (WGS) entry which is preliminary data.</text>
</comment>
<evidence type="ECO:0000256" key="1">
    <source>
        <dbReference type="ARBA" id="ARBA00022679"/>
    </source>
</evidence>
<keyword evidence="5" id="KW-1185">Reference proteome</keyword>
<dbReference type="SUPFAM" id="SSF52821">
    <property type="entry name" value="Rhodanese/Cell cycle control phosphatase"/>
    <property type="match status" value="2"/>
</dbReference>
<dbReference type="Gene3D" id="3.40.250.10">
    <property type="entry name" value="Rhodanese-like domain"/>
    <property type="match status" value="2"/>
</dbReference>
<dbReference type="RefSeq" id="WP_406770392.1">
    <property type="nucleotide sequence ID" value="NZ_JBJHZZ010000011.1"/>
</dbReference>
<dbReference type="InterPro" id="IPR045078">
    <property type="entry name" value="TST/MPST-like"/>
</dbReference>
<dbReference type="SMART" id="SM00450">
    <property type="entry name" value="RHOD"/>
    <property type="match status" value="2"/>
</dbReference>
<dbReference type="Pfam" id="PF00581">
    <property type="entry name" value="Rhodanese"/>
    <property type="match status" value="2"/>
</dbReference>